<dbReference type="InterPro" id="IPR036410">
    <property type="entry name" value="HSP_DnaJ_Cys-rich_dom_sf"/>
</dbReference>
<feature type="region of interest" description="Disordered" evidence="7">
    <location>
        <begin position="404"/>
        <end position="427"/>
    </location>
</feature>
<feature type="zinc finger region" description="CR-type" evidence="6">
    <location>
        <begin position="146"/>
        <end position="228"/>
    </location>
</feature>
<dbReference type="Gene3D" id="2.60.260.20">
    <property type="entry name" value="Urease metallochaperone UreE, N-terminal domain"/>
    <property type="match status" value="2"/>
</dbReference>
<dbReference type="InterPro" id="IPR002939">
    <property type="entry name" value="DnaJ_C"/>
</dbReference>
<dbReference type="InterPro" id="IPR001623">
    <property type="entry name" value="DnaJ_domain"/>
</dbReference>
<dbReference type="RefSeq" id="XP_062723674.1">
    <property type="nucleotide sequence ID" value="XM_062871423.1"/>
</dbReference>
<evidence type="ECO:0000256" key="4">
    <source>
        <dbReference type="ARBA" id="ARBA00022833"/>
    </source>
</evidence>
<sequence>MRFYRAILLPLFALAQLAFCAEDYYKVLGLDRQATDRQIKSAYRQLSKKYHPDKNPNDPTAHEKFVQVSEAYEALSDAESRQIYDQYGHEGLKQRKQGGGFQTHDPFDLFSRFFGGGGHFGNQPGQRRGHNVEVKVAIALRDFYNGKTTEFHWDKQQICEECEGTGAADRVVHTCHACHGRGVRMVRQQLAPGMITQVQMQCDACGGRGKTIKQPCPACRGERVVRKPTPVTVTVQRGMADGTRIAYENEADESPDWVAGDLVVTLVEKEPSLEGDGDDTNTNPDHVDGAFFRRKGDDLFWREVLSLREALMGDWTRNLTHLDGHVVRLGRRRGEVVQPNHVDTIPGEGMPKWHEDGDSVYHKTEFGNLYVEYVVVLPDQMESAMEQELWALFQKWRAKKGVDLHKDSGRPEKPVMHDVHEHGHEEL</sequence>
<dbReference type="GO" id="GO:0051082">
    <property type="term" value="F:unfolded protein binding"/>
    <property type="evidence" value="ECO:0007669"/>
    <property type="project" value="InterPro"/>
</dbReference>
<reference evidence="11" key="2">
    <citation type="submission" date="2023-06" db="EMBL/GenBank/DDBJ databases">
        <authorList>
            <consortium name="Lawrence Berkeley National Laboratory"/>
            <person name="Mondo S.J."/>
            <person name="Hensen N."/>
            <person name="Bonometti L."/>
            <person name="Westerberg I."/>
            <person name="Brannstrom I.O."/>
            <person name="Guillou S."/>
            <person name="Cros-Aarteil S."/>
            <person name="Calhoun S."/>
            <person name="Haridas S."/>
            <person name="Kuo A."/>
            <person name="Pangilinan J."/>
            <person name="Riley R."/>
            <person name="Labutti K."/>
            <person name="Andreopoulos B."/>
            <person name="Lipzen A."/>
            <person name="Chen C."/>
            <person name="Yanf M."/>
            <person name="Daum C."/>
            <person name="Ng V."/>
            <person name="Clum A."/>
            <person name="Steindorff A."/>
            <person name="Ohm R."/>
            <person name="Martin F."/>
            <person name="Silar P."/>
            <person name="Natvig D."/>
            <person name="Lalanne C."/>
            <person name="Gautier V."/>
            <person name="Ament-Velasquez S.L."/>
            <person name="Kruys A."/>
            <person name="Hutchinson M.I."/>
            <person name="Powell A.J."/>
            <person name="Barry K."/>
            <person name="Miller A.N."/>
            <person name="Grigoriev I.V."/>
            <person name="Debuchy R."/>
            <person name="Gladieux P."/>
            <person name="Thoren M.H."/>
            <person name="Johannesson H."/>
        </authorList>
    </citation>
    <scope>NUCLEOTIDE SEQUENCE</scope>
    <source>
        <strain evidence="11">CBS 333.67</strain>
    </source>
</reference>
<dbReference type="Pfam" id="PF00226">
    <property type="entry name" value="DnaJ"/>
    <property type="match status" value="1"/>
</dbReference>
<dbReference type="PROSITE" id="PS00636">
    <property type="entry name" value="DNAJ_1"/>
    <property type="match status" value="1"/>
</dbReference>
<organism evidence="11 12">
    <name type="scientific">Chaetomium strumarium</name>
    <dbReference type="NCBI Taxonomy" id="1170767"/>
    <lineage>
        <taxon>Eukaryota</taxon>
        <taxon>Fungi</taxon>
        <taxon>Dikarya</taxon>
        <taxon>Ascomycota</taxon>
        <taxon>Pezizomycotina</taxon>
        <taxon>Sordariomycetes</taxon>
        <taxon>Sordariomycetidae</taxon>
        <taxon>Sordariales</taxon>
        <taxon>Chaetomiaceae</taxon>
        <taxon>Chaetomium</taxon>
    </lineage>
</organism>
<dbReference type="AlphaFoldDB" id="A0AAJ0M3Z1"/>
<evidence type="ECO:0000256" key="3">
    <source>
        <dbReference type="ARBA" id="ARBA00022771"/>
    </source>
</evidence>
<comment type="caution">
    <text evidence="11">The sequence shown here is derived from an EMBL/GenBank/DDBJ whole genome shotgun (WGS) entry which is preliminary data.</text>
</comment>
<keyword evidence="12" id="KW-1185">Reference proteome</keyword>
<dbReference type="PRINTS" id="PR00625">
    <property type="entry name" value="JDOMAIN"/>
</dbReference>
<feature type="chain" id="PRO_5042570783" evidence="8">
    <location>
        <begin position="21"/>
        <end position="427"/>
    </location>
</feature>
<dbReference type="InterPro" id="IPR001305">
    <property type="entry name" value="HSP_DnaJ_Cys-rich_dom"/>
</dbReference>
<dbReference type="PROSITE" id="PS51188">
    <property type="entry name" value="ZF_CR"/>
    <property type="match status" value="1"/>
</dbReference>
<feature type="signal peptide" evidence="8">
    <location>
        <begin position="1"/>
        <end position="20"/>
    </location>
</feature>
<keyword evidence="8" id="KW-0732">Signal</keyword>
<feature type="domain" description="J" evidence="9">
    <location>
        <begin position="23"/>
        <end position="88"/>
    </location>
</feature>
<keyword evidence="5" id="KW-0143">Chaperone</keyword>
<keyword evidence="2" id="KW-0677">Repeat</keyword>
<name>A0AAJ0M3Z1_9PEZI</name>
<dbReference type="Pfam" id="PF01556">
    <property type="entry name" value="DnaJ_C"/>
    <property type="match status" value="2"/>
</dbReference>
<dbReference type="CDD" id="cd06257">
    <property type="entry name" value="DnaJ"/>
    <property type="match status" value="1"/>
</dbReference>
<dbReference type="GO" id="GO:0006457">
    <property type="term" value="P:protein folding"/>
    <property type="evidence" value="ECO:0007669"/>
    <property type="project" value="InterPro"/>
</dbReference>
<dbReference type="Gene3D" id="1.10.287.110">
    <property type="entry name" value="DnaJ domain"/>
    <property type="match status" value="1"/>
</dbReference>
<dbReference type="SUPFAM" id="SSF46565">
    <property type="entry name" value="Chaperone J-domain"/>
    <property type="match status" value="1"/>
</dbReference>
<dbReference type="CDD" id="cd10747">
    <property type="entry name" value="DnaJ_C"/>
    <property type="match status" value="1"/>
</dbReference>
<evidence type="ECO:0000256" key="7">
    <source>
        <dbReference type="SAM" id="MobiDB-lite"/>
    </source>
</evidence>
<dbReference type="PANTHER" id="PTHR43888">
    <property type="entry name" value="DNAJ-LIKE-2, ISOFORM A-RELATED"/>
    <property type="match status" value="1"/>
</dbReference>
<dbReference type="Pfam" id="PF00684">
    <property type="entry name" value="DnaJ_CXXCXGXG"/>
    <property type="match status" value="1"/>
</dbReference>
<evidence type="ECO:0000259" key="10">
    <source>
        <dbReference type="PROSITE" id="PS51188"/>
    </source>
</evidence>
<evidence type="ECO:0000256" key="1">
    <source>
        <dbReference type="ARBA" id="ARBA00022723"/>
    </source>
</evidence>
<dbReference type="PROSITE" id="PS50076">
    <property type="entry name" value="DNAJ_2"/>
    <property type="match status" value="1"/>
</dbReference>
<dbReference type="SUPFAM" id="SSF57938">
    <property type="entry name" value="DnaJ/Hsp40 cysteine-rich domain"/>
    <property type="match status" value="1"/>
</dbReference>
<evidence type="ECO:0000256" key="8">
    <source>
        <dbReference type="SAM" id="SignalP"/>
    </source>
</evidence>
<keyword evidence="3 6" id="KW-0863">Zinc-finger</keyword>
<dbReference type="FunFam" id="2.10.230.10:FF:000002">
    <property type="entry name" value="Molecular chaperone DnaJ"/>
    <property type="match status" value="1"/>
</dbReference>
<evidence type="ECO:0000256" key="5">
    <source>
        <dbReference type="ARBA" id="ARBA00023186"/>
    </source>
</evidence>
<dbReference type="EMBL" id="JAUDZG010000002">
    <property type="protein sequence ID" value="KAK3307894.1"/>
    <property type="molecule type" value="Genomic_DNA"/>
</dbReference>
<dbReference type="InterPro" id="IPR036869">
    <property type="entry name" value="J_dom_sf"/>
</dbReference>
<keyword evidence="4 6" id="KW-0862">Zinc</keyword>
<feature type="domain" description="CR-type" evidence="10">
    <location>
        <begin position="146"/>
        <end position="228"/>
    </location>
</feature>
<evidence type="ECO:0000313" key="12">
    <source>
        <dbReference type="Proteomes" id="UP001273166"/>
    </source>
</evidence>
<dbReference type="SUPFAM" id="SSF49493">
    <property type="entry name" value="HSP40/DnaJ peptide-binding domain"/>
    <property type="match status" value="2"/>
</dbReference>
<dbReference type="GeneID" id="87890252"/>
<keyword evidence="1 6" id="KW-0479">Metal-binding</keyword>
<evidence type="ECO:0000256" key="6">
    <source>
        <dbReference type="PROSITE-ProRule" id="PRU00546"/>
    </source>
</evidence>
<evidence type="ECO:0000256" key="2">
    <source>
        <dbReference type="ARBA" id="ARBA00022737"/>
    </source>
</evidence>
<dbReference type="GO" id="GO:0008270">
    <property type="term" value="F:zinc ion binding"/>
    <property type="evidence" value="ECO:0007669"/>
    <property type="project" value="UniProtKB-KW"/>
</dbReference>
<evidence type="ECO:0000313" key="11">
    <source>
        <dbReference type="EMBL" id="KAK3307894.1"/>
    </source>
</evidence>
<dbReference type="InterPro" id="IPR018253">
    <property type="entry name" value="DnaJ_domain_CS"/>
</dbReference>
<accession>A0AAJ0M3Z1</accession>
<dbReference type="InterPro" id="IPR008971">
    <property type="entry name" value="HSP40/DnaJ_pept-bd"/>
</dbReference>
<dbReference type="CDD" id="cd10719">
    <property type="entry name" value="DnaJ_zf"/>
    <property type="match status" value="1"/>
</dbReference>
<evidence type="ECO:0000259" key="9">
    <source>
        <dbReference type="PROSITE" id="PS50076"/>
    </source>
</evidence>
<dbReference type="SMART" id="SM00271">
    <property type="entry name" value="DnaJ"/>
    <property type="match status" value="1"/>
</dbReference>
<dbReference type="InterPro" id="IPR044713">
    <property type="entry name" value="DNJA1/2-like"/>
</dbReference>
<dbReference type="GO" id="GO:0030544">
    <property type="term" value="F:Hsp70 protein binding"/>
    <property type="evidence" value="ECO:0007669"/>
    <property type="project" value="InterPro"/>
</dbReference>
<dbReference type="Proteomes" id="UP001273166">
    <property type="component" value="Unassembled WGS sequence"/>
</dbReference>
<reference evidence="11" key="1">
    <citation type="journal article" date="2023" name="Mol. Phylogenet. Evol.">
        <title>Genome-scale phylogeny and comparative genomics of the fungal order Sordariales.</title>
        <authorList>
            <person name="Hensen N."/>
            <person name="Bonometti L."/>
            <person name="Westerberg I."/>
            <person name="Brannstrom I.O."/>
            <person name="Guillou S."/>
            <person name="Cros-Aarteil S."/>
            <person name="Calhoun S."/>
            <person name="Haridas S."/>
            <person name="Kuo A."/>
            <person name="Mondo S."/>
            <person name="Pangilinan J."/>
            <person name="Riley R."/>
            <person name="LaButti K."/>
            <person name="Andreopoulos B."/>
            <person name="Lipzen A."/>
            <person name="Chen C."/>
            <person name="Yan M."/>
            <person name="Daum C."/>
            <person name="Ng V."/>
            <person name="Clum A."/>
            <person name="Steindorff A."/>
            <person name="Ohm R.A."/>
            <person name="Martin F."/>
            <person name="Silar P."/>
            <person name="Natvig D.O."/>
            <person name="Lalanne C."/>
            <person name="Gautier V."/>
            <person name="Ament-Velasquez S.L."/>
            <person name="Kruys A."/>
            <person name="Hutchinson M.I."/>
            <person name="Powell A.J."/>
            <person name="Barry K."/>
            <person name="Miller A.N."/>
            <person name="Grigoriev I.V."/>
            <person name="Debuchy R."/>
            <person name="Gladieux P."/>
            <person name="Hiltunen Thoren M."/>
            <person name="Johannesson H."/>
        </authorList>
    </citation>
    <scope>NUCLEOTIDE SEQUENCE</scope>
    <source>
        <strain evidence="11">CBS 333.67</strain>
    </source>
</reference>
<gene>
    <name evidence="11" type="ORF">B0T15DRAFT_88465</name>
</gene>
<protein>
    <submittedName>
        <fullName evidence="11">Uncharacterized protein</fullName>
    </submittedName>
</protein>
<dbReference type="Gene3D" id="2.10.230.10">
    <property type="entry name" value="Heat shock protein DnaJ, cysteine-rich domain"/>
    <property type="match status" value="1"/>
</dbReference>
<proteinExistence type="predicted"/>